<gene>
    <name evidence="12" type="ORF">BCR32DRAFT_328612</name>
</gene>
<organism evidence="12 13">
    <name type="scientific">Anaeromyces robustus</name>
    <dbReference type="NCBI Taxonomy" id="1754192"/>
    <lineage>
        <taxon>Eukaryota</taxon>
        <taxon>Fungi</taxon>
        <taxon>Fungi incertae sedis</taxon>
        <taxon>Chytridiomycota</taxon>
        <taxon>Chytridiomycota incertae sedis</taxon>
        <taxon>Neocallimastigomycetes</taxon>
        <taxon>Neocallimastigales</taxon>
        <taxon>Neocallimastigaceae</taxon>
        <taxon>Anaeromyces</taxon>
    </lineage>
</organism>
<keyword evidence="2 10" id="KW-0812">Transmembrane</keyword>
<keyword evidence="13" id="KW-1185">Reference proteome</keyword>
<dbReference type="EMBL" id="MCFG01000217">
    <property type="protein sequence ID" value="ORX78249.1"/>
    <property type="molecule type" value="Genomic_DNA"/>
</dbReference>
<dbReference type="InterPro" id="IPR017978">
    <property type="entry name" value="GPCR_3_C"/>
</dbReference>
<evidence type="ECO:0000256" key="10">
    <source>
        <dbReference type="SAM" id="Phobius"/>
    </source>
</evidence>
<keyword evidence="5 10" id="KW-0472">Membrane</keyword>
<dbReference type="Gene3D" id="3.40.190.10">
    <property type="entry name" value="Periplasmic binding protein-like II"/>
    <property type="match status" value="1"/>
</dbReference>
<proteinExistence type="predicted"/>
<feature type="transmembrane region" description="Helical" evidence="10">
    <location>
        <begin position="611"/>
        <end position="630"/>
    </location>
</feature>
<dbReference type="PANTHER" id="PTHR10519">
    <property type="entry name" value="GABA-B RECEPTOR"/>
    <property type="match status" value="1"/>
</dbReference>
<evidence type="ECO:0000256" key="1">
    <source>
        <dbReference type="ARBA" id="ARBA00004141"/>
    </source>
</evidence>
<evidence type="ECO:0000259" key="11">
    <source>
        <dbReference type="PROSITE" id="PS50259"/>
    </source>
</evidence>
<evidence type="ECO:0000256" key="5">
    <source>
        <dbReference type="ARBA" id="ARBA00023136"/>
    </source>
</evidence>
<keyword evidence="3 10" id="KW-1133">Transmembrane helix</keyword>
<evidence type="ECO:0000256" key="8">
    <source>
        <dbReference type="ARBA" id="ARBA00023224"/>
    </source>
</evidence>
<reference evidence="12 13" key="1">
    <citation type="submission" date="2016-08" db="EMBL/GenBank/DDBJ databases">
        <title>A Parts List for Fungal Cellulosomes Revealed by Comparative Genomics.</title>
        <authorList>
            <consortium name="DOE Joint Genome Institute"/>
            <person name="Haitjema C.H."/>
            <person name="Gilmore S.P."/>
            <person name="Henske J.K."/>
            <person name="Solomon K.V."/>
            <person name="De Groot R."/>
            <person name="Kuo A."/>
            <person name="Mondo S.J."/>
            <person name="Salamov A.A."/>
            <person name="Labutti K."/>
            <person name="Zhao Z."/>
            <person name="Chiniquy J."/>
            <person name="Barry K."/>
            <person name="Brewer H.M."/>
            <person name="Purvine S.O."/>
            <person name="Wright A.T."/>
            <person name="Boxma B."/>
            <person name="Van Alen T."/>
            <person name="Hackstein J.H."/>
            <person name="Baker S.E."/>
            <person name="Grigoriev I.V."/>
            <person name="O'Malley M.A."/>
        </authorList>
    </citation>
    <scope>NUCLEOTIDE SEQUENCE [LARGE SCALE GENOMIC DNA]</scope>
    <source>
        <strain evidence="12 13">S4</strain>
    </source>
</reference>
<reference evidence="12 13" key="2">
    <citation type="submission" date="2016-08" db="EMBL/GenBank/DDBJ databases">
        <title>Pervasive Adenine N6-methylation of Active Genes in Fungi.</title>
        <authorList>
            <consortium name="DOE Joint Genome Institute"/>
            <person name="Mondo S.J."/>
            <person name="Dannebaum R.O."/>
            <person name="Kuo R.C."/>
            <person name="Labutti K."/>
            <person name="Haridas S."/>
            <person name="Kuo A."/>
            <person name="Salamov A."/>
            <person name="Ahrendt S.R."/>
            <person name="Lipzen A."/>
            <person name="Sullivan W."/>
            <person name="Andreopoulos W.B."/>
            <person name="Clum A."/>
            <person name="Lindquist E."/>
            <person name="Daum C."/>
            <person name="Ramamoorthy G.K."/>
            <person name="Gryganskyi A."/>
            <person name="Culley D."/>
            <person name="Magnuson J.K."/>
            <person name="James T.Y."/>
            <person name="O'Malley M.A."/>
            <person name="Stajich J.E."/>
            <person name="Spatafora J.W."/>
            <person name="Visel A."/>
            <person name="Grigoriev I.V."/>
        </authorList>
    </citation>
    <scope>NUCLEOTIDE SEQUENCE [LARGE SCALE GENOMIC DNA]</scope>
    <source>
        <strain evidence="12 13">S4</strain>
    </source>
</reference>
<evidence type="ECO:0000313" key="12">
    <source>
        <dbReference type="EMBL" id="ORX78249.1"/>
    </source>
</evidence>
<dbReference type="PROSITE" id="PS50259">
    <property type="entry name" value="G_PROTEIN_RECEP_F3_4"/>
    <property type="match status" value="1"/>
</dbReference>
<dbReference type="STRING" id="1754192.A0A1Y1WXF1"/>
<dbReference type="InterPro" id="IPR002455">
    <property type="entry name" value="GPCR3_GABA-B"/>
</dbReference>
<keyword evidence="7" id="KW-0325">Glycoprotein</keyword>
<dbReference type="CDD" id="cd15047">
    <property type="entry name" value="7tmC_GABA-B-like"/>
    <property type="match status" value="1"/>
</dbReference>
<dbReference type="Proteomes" id="UP000193944">
    <property type="component" value="Unassembled WGS sequence"/>
</dbReference>
<feature type="domain" description="G-protein coupled receptors family 3 profile" evidence="11">
    <location>
        <begin position="391"/>
        <end position="637"/>
    </location>
</feature>
<dbReference type="SUPFAM" id="SSF53850">
    <property type="entry name" value="Periplasmic binding protein-like II"/>
    <property type="match status" value="1"/>
</dbReference>
<dbReference type="PANTHER" id="PTHR10519:SF20">
    <property type="entry name" value="G-PROTEIN COUPLED RECEPTOR 156-RELATED"/>
    <property type="match status" value="1"/>
</dbReference>
<evidence type="ECO:0000256" key="6">
    <source>
        <dbReference type="ARBA" id="ARBA00023170"/>
    </source>
</evidence>
<keyword evidence="6" id="KW-0675">Receptor</keyword>
<evidence type="ECO:0000256" key="7">
    <source>
        <dbReference type="ARBA" id="ARBA00023180"/>
    </source>
</evidence>
<dbReference type="GO" id="GO:0004965">
    <property type="term" value="F:G protein-coupled GABA receptor activity"/>
    <property type="evidence" value="ECO:0007669"/>
    <property type="project" value="InterPro"/>
</dbReference>
<keyword evidence="8" id="KW-0807">Transducer</keyword>
<feature type="compositionally biased region" description="Basic and acidic residues" evidence="9">
    <location>
        <begin position="651"/>
        <end position="676"/>
    </location>
</feature>
<feature type="transmembrane region" description="Helical" evidence="10">
    <location>
        <begin position="460"/>
        <end position="476"/>
    </location>
</feature>
<feature type="transmembrane region" description="Helical" evidence="10">
    <location>
        <begin position="546"/>
        <end position="567"/>
    </location>
</feature>
<evidence type="ECO:0000256" key="4">
    <source>
        <dbReference type="ARBA" id="ARBA00023040"/>
    </source>
</evidence>
<dbReference type="GO" id="GO:0038039">
    <property type="term" value="C:G protein-coupled receptor heterodimeric complex"/>
    <property type="evidence" value="ECO:0007669"/>
    <property type="project" value="TreeGrafter"/>
</dbReference>
<dbReference type="PRINTS" id="PR01176">
    <property type="entry name" value="GABABRECEPTR"/>
</dbReference>
<dbReference type="GO" id="GO:0007214">
    <property type="term" value="P:gamma-aminobutyric acid signaling pathway"/>
    <property type="evidence" value="ECO:0007669"/>
    <property type="project" value="TreeGrafter"/>
</dbReference>
<dbReference type="Pfam" id="PF00003">
    <property type="entry name" value="7tm_3"/>
    <property type="match status" value="1"/>
</dbReference>
<feature type="transmembrane region" description="Helical" evidence="10">
    <location>
        <begin position="426"/>
        <end position="448"/>
    </location>
</feature>
<comment type="caution">
    <text evidence="12">The sequence shown here is derived from an EMBL/GenBank/DDBJ whole genome shotgun (WGS) entry which is preliminary data.</text>
</comment>
<comment type="subcellular location">
    <subcellularLocation>
        <location evidence="1">Membrane</location>
        <topology evidence="1">Multi-pass membrane protein</topology>
    </subcellularLocation>
</comment>
<feature type="transmembrane region" description="Helical" evidence="10">
    <location>
        <begin position="497"/>
        <end position="518"/>
    </location>
</feature>
<accession>A0A1Y1WXF1</accession>
<protein>
    <recommendedName>
        <fullName evidence="11">G-protein coupled receptors family 3 profile domain-containing protein</fullName>
    </recommendedName>
</protein>
<feature type="transmembrane region" description="Helical" evidence="10">
    <location>
        <begin position="579"/>
        <end position="599"/>
    </location>
</feature>
<name>A0A1Y1WXF1_9FUNG</name>
<feature type="region of interest" description="Disordered" evidence="9">
    <location>
        <begin position="651"/>
        <end position="685"/>
    </location>
</feature>
<evidence type="ECO:0000256" key="9">
    <source>
        <dbReference type="SAM" id="MobiDB-lite"/>
    </source>
</evidence>
<feature type="transmembrane region" description="Helical" evidence="10">
    <location>
        <begin position="393"/>
        <end position="414"/>
    </location>
</feature>
<dbReference type="AlphaFoldDB" id="A0A1Y1WXF1"/>
<evidence type="ECO:0000256" key="2">
    <source>
        <dbReference type="ARBA" id="ARBA00022692"/>
    </source>
</evidence>
<evidence type="ECO:0000313" key="13">
    <source>
        <dbReference type="Proteomes" id="UP000193944"/>
    </source>
</evidence>
<sequence>MTLQYSYYQTMEDYVKSFSLYKCDVAMIEPALYDYHYAQIKPIYSYINETIANRMTDDEDGEIFRELLKDLQVNNRKEVHALPLFLDYGILYYRQDIKPHPPETWAQLSNEIDYIDDIPNFSRTDTVYIGQFNEYREFYYNLFENVLNTRKPITYEVVESETNHTINQFKQLFDKEIIDEYAWHLNSEYGVIRFNDEKALYMRNWSSFLYNVTYEYSQKEGPQFGIAKMLYSDDRYESSRAINKGIYICVASSVQESNFNDAVLLVETFSSKSFMEYLIEANIFYDIPVYHSLLEDGYKKDSDYCKRINCEFFLGLAEDHVISTYSVFYQESFLDKLNEFFETAKQFFKAATEDEMDITGDKSSEAITLESLMSTFSDYFEDKYVELKSATTIIMIIIVAIEILITSIVTYYLIKHRNFIEIRRSSPLFLITMLVGIILAFASILTFIGKPTTFICILRPYILVLTFGLTFFSLLLKTFRIKVIFDKVNIQVKDSNLVMYLCVLLGFELILVTIWSVAAGMKPQVKVVSREMHYYMCQNTESLGEYIQTILIIYNGLTLVYGCYLAYKVKNVYSEYNESKVIGLSIYGIVICMIILMFIVNINGLDHTTLFLIQSLMIILSADIILVFMFTPKLWKLHINIISEIPYDKPNEEERKASLPPEEEKKNSLPPEERNISIKNNVTTD</sequence>
<keyword evidence="4" id="KW-0297">G-protein coupled receptor</keyword>
<evidence type="ECO:0000256" key="3">
    <source>
        <dbReference type="ARBA" id="ARBA00022989"/>
    </source>
</evidence>
<dbReference type="OrthoDB" id="2141824at2759"/>